<keyword evidence="3" id="KW-1185">Reference proteome</keyword>
<feature type="non-terminal residue" evidence="2">
    <location>
        <position position="1"/>
    </location>
</feature>
<dbReference type="EMBL" id="CAJNOI010007352">
    <property type="protein sequence ID" value="CAF1587795.1"/>
    <property type="molecule type" value="Genomic_DNA"/>
</dbReference>
<accession>A0A816GMP6</accession>
<comment type="caution">
    <text evidence="2">The sequence shown here is derived from an EMBL/GenBank/DDBJ whole genome shotgun (WGS) entry which is preliminary data.</text>
</comment>
<protein>
    <submittedName>
        <fullName evidence="2">Uncharacterized protein</fullName>
    </submittedName>
</protein>
<sequence>NNLQQQSIKQEIQPLKCSNPIVNRQSLLPAYPTFDRFGPINRDHLLLSNISSRNLTKEQRQRRTYHPFHQPFTLTDEGNDISVRSPFLEVYDDLYGNLTKRFQIDNAILSYNYERLRTCMNIMVQERIRYGLLASDTIGMKELRMVEYPLAMEFYLQIDDELFFMKTCSFRNAKPSLYNHHGIFSIHEPKALYGLKPCEQVTCRFCFPITDILIRGRQNQPVVQFSSAQKHRFVNGYESILNCPVTCITKNILYALTCPCGQYDYIGYTSLTLDEQLKYHREHGNRIMHEFILGSENSSRMRQQTKSQEELIADNMLLYKHSARCSYAMQMFLDCNPQYWCFVPMSTMEAQTQNLTSDLSSVCTAFDRSLTFPSNIHSCHDQEAGAYMTDLPPLPSENHTFSVHQRSKQIQLLKDKRE</sequence>
<organism evidence="2 3">
    <name type="scientific">Adineta steineri</name>
    <dbReference type="NCBI Taxonomy" id="433720"/>
    <lineage>
        <taxon>Eukaryota</taxon>
        <taxon>Metazoa</taxon>
        <taxon>Spiralia</taxon>
        <taxon>Gnathifera</taxon>
        <taxon>Rotifera</taxon>
        <taxon>Eurotatoria</taxon>
        <taxon>Bdelloidea</taxon>
        <taxon>Adinetida</taxon>
        <taxon>Adinetidae</taxon>
        <taxon>Adineta</taxon>
    </lineage>
</organism>
<dbReference type="EMBL" id="CAJNOM010007786">
    <property type="protein sequence ID" value="CAF1677105.1"/>
    <property type="molecule type" value="Genomic_DNA"/>
</dbReference>
<dbReference type="Proteomes" id="UP000663832">
    <property type="component" value="Unassembled WGS sequence"/>
</dbReference>
<reference evidence="2" key="1">
    <citation type="submission" date="2021-02" db="EMBL/GenBank/DDBJ databases">
        <authorList>
            <person name="Nowell W R."/>
        </authorList>
    </citation>
    <scope>NUCLEOTIDE SEQUENCE</scope>
</reference>
<evidence type="ECO:0000313" key="3">
    <source>
        <dbReference type="Proteomes" id="UP000663832"/>
    </source>
</evidence>
<evidence type="ECO:0000313" key="1">
    <source>
        <dbReference type="EMBL" id="CAF1587795.1"/>
    </source>
</evidence>
<dbReference type="OrthoDB" id="10076804at2759"/>
<name>A0A816GMP6_9BILA</name>
<feature type="non-terminal residue" evidence="2">
    <location>
        <position position="418"/>
    </location>
</feature>
<dbReference type="Proteomes" id="UP000663877">
    <property type="component" value="Unassembled WGS sequence"/>
</dbReference>
<gene>
    <name evidence="1" type="ORF">BJG266_LOCUS49339</name>
    <name evidence="2" type="ORF">QVE165_LOCUS66420</name>
</gene>
<dbReference type="AlphaFoldDB" id="A0A816GMP6"/>
<evidence type="ECO:0000313" key="2">
    <source>
        <dbReference type="EMBL" id="CAF1677105.1"/>
    </source>
</evidence>
<proteinExistence type="predicted"/>